<evidence type="ECO:0000256" key="5">
    <source>
        <dbReference type="ARBA" id="ARBA00037900"/>
    </source>
</evidence>
<dbReference type="AlphaFoldDB" id="A0A7S0TBE9"/>
<evidence type="ECO:0000256" key="4">
    <source>
        <dbReference type="ARBA" id="ARBA00022801"/>
    </source>
</evidence>
<dbReference type="PANTHER" id="PTHR11080:SF2">
    <property type="entry name" value="LD05707P"/>
    <property type="match status" value="1"/>
</dbReference>
<dbReference type="InterPro" id="IPR000868">
    <property type="entry name" value="Isochorismatase-like_dom"/>
</dbReference>
<dbReference type="InterPro" id="IPR052347">
    <property type="entry name" value="Isochorismatase_Nicotinamidase"/>
</dbReference>
<dbReference type="NCBIfam" id="NF008623">
    <property type="entry name" value="PRK11609.1"/>
    <property type="match status" value="1"/>
</dbReference>
<comment type="similarity">
    <text evidence="1">Belongs to the isochorismatase family.</text>
</comment>
<evidence type="ECO:0000256" key="2">
    <source>
        <dbReference type="ARBA" id="ARBA00022642"/>
    </source>
</evidence>
<evidence type="ECO:0000256" key="7">
    <source>
        <dbReference type="ARBA" id="ARBA00043224"/>
    </source>
</evidence>
<keyword evidence="4" id="KW-0378">Hydrolase</keyword>
<keyword evidence="3" id="KW-0479">Metal-binding</keyword>
<protein>
    <recommendedName>
        <fullName evidence="6">nicotinamidase</fullName>
        <ecNumber evidence="6">3.5.1.19</ecNumber>
    </recommendedName>
    <alternativeName>
        <fullName evidence="7">Nicotinamide deamidase</fullName>
    </alternativeName>
</protein>
<dbReference type="GO" id="GO:0019363">
    <property type="term" value="P:pyridine nucleotide biosynthetic process"/>
    <property type="evidence" value="ECO:0007669"/>
    <property type="project" value="UniProtKB-KW"/>
</dbReference>
<comment type="pathway">
    <text evidence="5">Cofactor biosynthesis; nicotinate biosynthesis; nicotinate from nicotinamide: step 1/1.</text>
</comment>
<dbReference type="EMBL" id="HBFE01004864">
    <property type="protein sequence ID" value="CAD8727041.1"/>
    <property type="molecule type" value="Transcribed_RNA"/>
</dbReference>
<dbReference type="EC" id="3.5.1.19" evidence="6"/>
<dbReference type="Pfam" id="PF00857">
    <property type="entry name" value="Isochorismatase"/>
    <property type="match status" value="1"/>
</dbReference>
<dbReference type="GO" id="GO:0046872">
    <property type="term" value="F:metal ion binding"/>
    <property type="evidence" value="ECO:0007669"/>
    <property type="project" value="UniProtKB-KW"/>
</dbReference>
<accession>A0A7S0TBE9</accession>
<dbReference type="SUPFAM" id="SSF52499">
    <property type="entry name" value="Isochorismatase-like hydrolases"/>
    <property type="match status" value="1"/>
</dbReference>
<evidence type="ECO:0000256" key="1">
    <source>
        <dbReference type="ARBA" id="ARBA00006336"/>
    </source>
</evidence>
<dbReference type="Gene3D" id="3.40.50.850">
    <property type="entry name" value="Isochorismatase-like"/>
    <property type="match status" value="1"/>
</dbReference>
<evidence type="ECO:0000259" key="8">
    <source>
        <dbReference type="Pfam" id="PF00857"/>
    </source>
</evidence>
<feature type="domain" description="Isochorismatase-like" evidence="8">
    <location>
        <begin position="5"/>
        <end position="200"/>
    </location>
</feature>
<proteinExistence type="inferred from homology"/>
<dbReference type="CDD" id="cd01011">
    <property type="entry name" value="nicotinamidase"/>
    <property type="match status" value="1"/>
</dbReference>
<dbReference type="GO" id="GO:0008936">
    <property type="term" value="F:nicotinamidase activity"/>
    <property type="evidence" value="ECO:0007669"/>
    <property type="project" value="UniProtKB-EC"/>
</dbReference>
<dbReference type="InterPro" id="IPR036380">
    <property type="entry name" value="Isochorismatase-like_sf"/>
</dbReference>
<organism evidence="9">
    <name type="scientific">Erythrolobus madagascarensis</name>
    <dbReference type="NCBI Taxonomy" id="708628"/>
    <lineage>
        <taxon>Eukaryota</taxon>
        <taxon>Rhodophyta</taxon>
        <taxon>Bangiophyceae</taxon>
        <taxon>Porphyridiales</taxon>
        <taxon>Porphyridiaceae</taxon>
        <taxon>Erythrolobus</taxon>
    </lineage>
</organism>
<sequence>MGVGLVVVDIQSDFCTGGSLAVSGSEGVVERVNELVATNREMFDVVVASKDWHPVEHTSFATNHPGTKVFDTIQLENGKDQIMWPVHCVQLSSGAELHPQLKVRHDPELIEVHKGCAKDKEAYSAFDDTNLAEILRSHDVSEVYVVGLATDYCVLHTAMDAVRNGFKTTLIRDCCAAVAETTELEALRRMQDAGVTIISTFAKI</sequence>
<evidence type="ECO:0000256" key="3">
    <source>
        <dbReference type="ARBA" id="ARBA00022723"/>
    </source>
</evidence>
<dbReference type="PANTHER" id="PTHR11080">
    <property type="entry name" value="PYRAZINAMIDASE/NICOTINAMIDASE"/>
    <property type="match status" value="1"/>
</dbReference>
<name>A0A7S0TBE9_9RHOD</name>
<reference evidence="9" key="1">
    <citation type="submission" date="2021-01" db="EMBL/GenBank/DDBJ databases">
        <authorList>
            <person name="Corre E."/>
            <person name="Pelletier E."/>
            <person name="Niang G."/>
            <person name="Scheremetjew M."/>
            <person name="Finn R."/>
            <person name="Kale V."/>
            <person name="Holt S."/>
            <person name="Cochrane G."/>
            <person name="Meng A."/>
            <person name="Brown T."/>
            <person name="Cohen L."/>
        </authorList>
    </citation>
    <scope>NUCLEOTIDE SEQUENCE</scope>
    <source>
        <strain evidence="9">CCMP3276</strain>
    </source>
</reference>
<gene>
    <name evidence="9" type="ORF">EMAD1354_LOCUS3122</name>
</gene>
<evidence type="ECO:0000256" key="6">
    <source>
        <dbReference type="ARBA" id="ARBA00039017"/>
    </source>
</evidence>
<keyword evidence="2" id="KW-0662">Pyridine nucleotide biosynthesis</keyword>
<evidence type="ECO:0000313" key="9">
    <source>
        <dbReference type="EMBL" id="CAD8727041.1"/>
    </source>
</evidence>